<dbReference type="InterPro" id="IPR019265">
    <property type="entry name" value="RTRAF"/>
</dbReference>
<evidence type="ECO:0000313" key="1">
    <source>
        <dbReference type="EMBL" id="EFN59917.1"/>
    </source>
</evidence>
<dbReference type="InParanoid" id="E1Z216"/>
<dbReference type="OrthoDB" id="514167at2759"/>
<dbReference type="eggNOG" id="KOG4380">
    <property type="taxonomic scope" value="Eukaryota"/>
</dbReference>
<dbReference type="AlphaFoldDB" id="E1Z216"/>
<accession>E1Z216</accession>
<organism evidence="2">
    <name type="scientific">Chlorella variabilis</name>
    <name type="common">Green alga</name>
    <dbReference type="NCBI Taxonomy" id="554065"/>
    <lineage>
        <taxon>Eukaryota</taxon>
        <taxon>Viridiplantae</taxon>
        <taxon>Chlorophyta</taxon>
        <taxon>core chlorophytes</taxon>
        <taxon>Trebouxiophyceae</taxon>
        <taxon>Chlorellales</taxon>
        <taxon>Chlorellaceae</taxon>
        <taxon>Chlorella clade</taxon>
        <taxon>Chlorella</taxon>
    </lineage>
</organism>
<gene>
    <name evidence="1" type="ORF">CHLNCDRAFT_18675</name>
</gene>
<dbReference type="EMBL" id="GL433835">
    <property type="protein sequence ID" value="EFN59917.1"/>
    <property type="molecule type" value="Genomic_DNA"/>
</dbReference>
<dbReference type="Proteomes" id="UP000008141">
    <property type="component" value="Unassembled WGS sequence"/>
</dbReference>
<evidence type="ECO:0000313" key="2">
    <source>
        <dbReference type="Proteomes" id="UP000008141"/>
    </source>
</evidence>
<sequence>MSLLQFLLRSLKYPRADSFNPDDPGQFQAVLVWLENTKVRQYPMDGRQQLQSGDPAEWRAALQKYLADLECPIKPDAANHRAVLQWLLTHAVGLEYTDASQQFDQVAQRVEAEAGPPEQWTEPALPPLPDITTDAVKAALLQLQQLLHQQRQGQAAPGGAEAGAPPAAAASGASQRSAAAAMLAQYPLGFSTGDAAADLGATILRMLYIKDLRALQTLVDSAIVQVQEYTANPRTDASLGKVGR</sequence>
<name>E1Z216_CHLVA</name>
<proteinExistence type="predicted"/>
<keyword evidence="2" id="KW-1185">Reference proteome</keyword>
<protein>
    <submittedName>
        <fullName evidence="1">Uncharacterized protein</fullName>
    </submittedName>
</protein>
<dbReference type="RefSeq" id="XP_005852019.1">
    <property type="nucleotide sequence ID" value="XM_005851957.1"/>
</dbReference>
<dbReference type="KEGG" id="cvr:CHLNCDRAFT_18675"/>
<dbReference type="OMA" id="YPMRILR"/>
<dbReference type="GeneID" id="17359402"/>
<dbReference type="PANTHER" id="PTHR15924">
    <property type="entry name" value="CLE"/>
    <property type="match status" value="1"/>
</dbReference>
<reference evidence="1 2" key="1">
    <citation type="journal article" date="2010" name="Plant Cell">
        <title>The Chlorella variabilis NC64A genome reveals adaptation to photosymbiosis, coevolution with viruses, and cryptic sex.</title>
        <authorList>
            <person name="Blanc G."/>
            <person name="Duncan G."/>
            <person name="Agarkova I."/>
            <person name="Borodovsky M."/>
            <person name="Gurnon J."/>
            <person name="Kuo A."/>
            <person name="Lindquist E."/>
            <person name="Lucas S."/>
            <person name="Pangilinan J."/>
            <person name="Polle J."/>
            <person name="Salamov A."/>
            <person name="Terry A."/>
            <person name="Yamada T."/>
            <person name="Dunigan D.D."/>
            <person name="Grigoriev I.V."/>
            <person name="Claverie J.M."/>
            <person name="Van Etten J.L."/>
        </authorList>
    </citation>
    <scope>NUCLEOTIDE SEQUENCE [LARGE SCALE GENOMIC DNA]</scope>
    <source>
        <strain evidence="1 2">NC64A</strain>
    </source>
</reference>
<dbReference type="STRING" id="554065.E1Z216"/>
<dbReference type="Pfam" id="PF10036">
    <property type="entry name" value="RLL"/>
    <property type="match status" value="1"/>
</dbReference>